<proteinExistence type="inferred from homology"/>
<dbReference type="GO" id="GO:0044781">
    <property type="term" value="P:bacterial-type flagellum organization"/>
    <property type="evidence" value="ECO:0007669"/>
    <property type="project" value="UniProtKB-UniRule"/>
</dbReference>
<feature type="region of interest" description="Disordered" evidence="14">
    <location>
        <begin position="86"/>
        <end position="185"/>
    </location>
</feature>
<evidence type="ECO:0000256" key="12">
    <source>
        <dbReference type="ARBA" id="ARBA00025337"/>
    </source>
</evidence>
<keyword evidence="7" id="KW-1005">Bacterial flagellum biogenesis</keyword>
<dbReference type="SMART" id="SM00962">
    <property type="entry name" value="SRP54"/>
    <property type="match status" value="1"/>
</dbReference>
<keyword evidence="18" id="KW-1185">Reference proteome</keyword>
<evidence type="ECO:0000313" key="18">
    <source>
        <dbReference type="Proteomes" id="UP000198749"/>
    </source>
</evidence>
<keyword evidence="17" id="KW-0282">Flagellum</keyword>
<evidence type="ECO:0000256" key="11">
    <source>
        <dbReference type="ARBA" id="ARBA00023225"/>
    </source>
</evidence>
<comment type="function">
    <text evidence="12">Necessary for flagellar biosynthesis. May be involved in translocation of the flagellum.</text>
</comment>
<evidence type="ECO:0000256" key="5">
    <source>
        <dbReference type="ARBA" id="ARBA00022475"/>
    </source>
</evidence>
<dbReference type="FunFam" id="3.40.50.300:FF:000695">
    <property type="entry name" value="Flagellar biosynthesis regulator FlhF"/>
    <property type="match status" value="1"/>
</dbReference>
<evidence type="ECO:0000313" key="17">
    <source>
        <dbReference type="EMBL" id="SER07412.1"/>
    </source>
</evidence>
<evidence type="ECO:0000256" key="14">
    <source>
        <dbReference type="SAM" id="MobiDB-lite"/>
    </source>
</evidence>
<evidence type="ECO:0000256" key="8">
    <source>
        <dbReference type="ARBA" id="ARBA00022927"/>
    </source>
</evidence>
<keyword evidence="10" id="KW-0472">Membrane</keyword>
<dbReference type="GO" id="GO:0003924">
    <property type="term" value="F:GTPase activity"/>
    <property type="evidence" value="ECO:0007669"/>
    <property type="project" value="UniProtKB-UniRule"/>
</dbReference>
<protein>
    <recommendedName>
        <fullName evidence="3 13">Flagellar biosynthesis protein FlhF</fullName>
    </recommendedName>
</protein>
<dbReference type="GO" id="GO:0005047">
    <property type="term" value="F:signal recognition particle binding"/>
    <property type="evidence" value="ECO:0007669"/>
    <property type="project" value="TreeGrafter"/>
</dbReference>
<dbReference type="RefSeq" id="WP_091361402.1">
    <property type="nucleotide sequence ID" value="NZ_AP025284.1"/>
</dbReference>
<gene>
    <name evidence="17" type="ORF">SAMN03080615_03820</name>
</gene>
<dbReference type="STRING" id="355243.SAMN03080615_03820"/>
<keyword evidence="4" id="KW-0813">Transport</keyword>
<dbReference type="InterPro" id="IPR047040">
    <property type="entry name" value="FlhF__GTPase_dom"/>
</dbReference>
<dbReference type="Pfam" id="PF00448">
    <property type="entry name" value="SRP54"/>
    <property type="match status" value="1"/>
</dbReference>
<keyword evidence="9" id="KW-0342">GTP-binding</keyword>
<dbReference type="PANTHER" id="PTHR43134">
    <property type="entry name" value="SIGNAL RECOGNITION PARTICLE RECEPTOR SUBUNIT ALPHA"/>
    <property type="match status" value="1"/>
</dbReference>
<dbReference type="InterPro" id="IPR020006">
    <property type="entry name" value="FlhF"/>
</dbReference>
<dbReference type="GO" id="GO:0005886">
    <property type="term" value="C:plasma membrane"/>
    <property type="evidence" value="ECO:0007669"/>
    <property type="project" value="UniProtKB-SubCell"/>
</dbReference>
<dbReference type="CDD" id="cd17873">
    <property type="entry name" value="FlhF"/>
    <property type="match status" value="1"/>
</dbReference>
<dbReference type="GO" id="GO:0005525">
    <property type="term" value="F:GTP binding"/>
    <property type="evidence" value="ECO:0007669"/>
    <property type="project" value="UniProtKB-UniRule"/>
</dbReference>
<sequence>MKVKRFFAPDMRQAMQRVRDEIGPDAVIVSNHRVAGGVEVVAAHEHEYEAAQQAFKRKRAVENSRSENPQMQQRVQSNLAEELRKVQARIATAQEGAPEPRQKNRQLDGDDDELSEILDTLKRRQRGRVQPPPRVNSAPETHRSPVTHSIPEKMAQPRLDPTRQERTFQSPADSSQREGETRETIDSLRQEIESLKSILSQPREREPQEDDLQAFSVPPESDLSEPAAPRAQRPRHEYADSAVIKVERRLERIGLGPQICRQLSATVADDDELDDAWRSALTRFSNNIPVMDEDFVERGGMIAFVGPTGVGKTTTIGKLAARYVLKHGSSSVALVTTDSYRIAAHEQLLTFGRILDVPVRVVDENNSLDEVLLSLRSKRLVLIDTAGMNAHEPHTQAQLNMLEDVSVRLKKLLVLSCSSQRHVIESAYETYAPLGLSGCVLSKLDESGNLGEALDLVMENGLSVSYVTDGQRVPDDIDVAHKKDLVSRAVITAQKATRSRRVFHQHQQERLAKDEHWES</sequence>
<evidence type="ECO:0000256" key="1">
    <source>
        <dbReference type="ARBA" id="ARBA00004413"/>
    </source>
</evidence>
<feature type="compositionally biased region" description="Basic and acidic residues" evidence="14">
    <location>
        <begin position="175"/>
        <end position="185"/>
    </location>
</feature>
<dbReference type="Gene3D" id="3.40.50.300">
    <property type="entry name" value="P-loop containing nucleotide triphosphate hydrolases"/>
    <property type="match status" value="1"/>
</dbReference>
<dbReference type="SUPFAM" id="SSF52540">
    <property type="entry name" value="P-loop containing nucleoside triphosphate hydrolases"/>
    <property type="match status" value="1"/>
</dbReference>
<dbReference type="InterPro" id="IPR000897">
    <property type="entry name" value="SRP54_GTPase_dom"/>
</dbReference>
<keyword evidence="8" id="KW-0653">Protein transport</keyword>
<reference evidence="18" key="1">
    <citation type="submission" date="2016-10" db="EMBL/GenBank/DDBJ databases">
        <authorList>
            <person name="Varghese N."/>
            <person name="Submissions S."/>
        </authorList>
    </citation>
    <scope>NUCLEOTIDE SEQUENCE [LARGE SCALE GENOMIC DNA]</scope>
    <source>
        <strain evidence="18">DSM 18887</strain>
    </source>
</reference>
<name>A0A1H9L7F1_9GAMM</name>
<dbReference type="NCBIfam" id="TIGR03499">
    <property type="entry name" value="FlhF"/>
    <property type="match status" value="1"/>
</dbReference>
<comment type="similarity">
    <text evidence="2">Belongs to the GTP-binding SRP family.</text>
</comment>
<dbReference type="GO" id="GO:0015031">
    <property type="term" value="P:protein transport"/>
    <property type="evidence" value="ECO:0007669"/>
    <property type="project" value="UniProtKB-KW"/>
</dbReference>
<evidence type="ECO:0000259" key="16">
    <source>
        <dbReference type="SMART" id="SM00962"/>
    </source>
</evidence>
<comment type="subcellular location">
    <subcellularLocation>
        <location evidence="1">Cell membrane</location>
        <topology evidence="1">Peripheral membrane protein</topology>
        <orientation evidence="1">Cytoplasmic side</orientation>
    </subcellularLocation>
</comment>
<evidence type="ECO:0000256" key="6">
    <source>
        <dbReference type="ARBA" id="ARBA00022741"/>
    </source>
</evidence>
<dbReference type="AlphaFoldDB" id="A0A1H9L7F1"/>
<dbReference type="GO" id="GO:0006614">
    <property type="term" value="P:SRP-dependent cotranslational protein targeting to membrane"/>
    <property type="evidence" value="ECO:0007669"/>
    <property type="project" value="UniProtKB-UniRule"/>
</dbReference>
<feature type="domain" description="AAA+ ATPase" evidence="15">
    <location>
        <begin position="298"/>
        <end position="436"/>
    </location>
</feature>
<dbReference type="OrthoDB" id="9778554at2"/>
<evidence type="ECO:0000256" key="4">
    <source>
        <dbReference type="ARBA" id="ARBA00022448"/>
    </source>
</evidence>
<evidence type="ECO:0000256" key="13">
    <source>
        <dbReference type="NCBIfam" id="TIGR03499"/>
    </source>
</evidence>
<evidence type="ECO:0000256" key="2">
    <source>
        <dbReference type="ARBA" id="ARBA00008531"/>
    </source>
</evidence>
<keyword evidence="11" id="KW-1006">Bacterial flagellum protein export</keyword>
<keyword evidence="17" id="KW-0966">Cell projection</keyword>
<dbReference type="Proteomes" id="UP000198749">
    <property type="component" value="Unassembled WGS sequence"/>
</dbReference>
<dbReference type="InterPro" id="IPR027417">
    <property type="entry name" value="P-loop_NTPase"/>
</dbReference>
<dbReference type="EMBL" id="FOGB01000016">
    <property type="protein sequence ID" value="SER07412.1"/>
    <property type="molecule type" value="Genomic_DNA"/>
</dbReference>
<keyword evidence="6" id="KW-0547">Nucleotide-binding</keyword>
<evidence type="ECO:0000256" key="10">
    <source>
        <dbReference type="ARBA" id="ARBA00023136"/>
    </source>
</evidence>
<dbReference type="InterPro" id="IPR003593">
    <property type="entry name" value="AAA+_ATPase"/>
</dbReference>
<accession>A0A1H9L7F1</accession>
<keyword evidence="5" id="KW-1003">Cell membrane</keyword>
<evidence type="ECO:0000256" key="7">
    <source>
        <dbReference type="ARBA" id="ARBA00022795"/>
    </source>
</evidence>
<feature type="compositionally biased region" description="Basic and acidic residues" evidence="14">
    <location>
        <begin position="98"/>
        <end position="108"/>
    </location>
</feature>
<dbReference type="SMART" id="SM00382">
    <property type="entry name" value="AAA"/>
    <property type="match status" value="1"/>
</dbReference>
<feature type="region of interest" description="Disordered" evidence="14">
    <location>
        <begin position="198"/>
        <end position="237"/>
    </location>
</feature>
<organism evidence="17 18">
    <name type="scientific">Amphritea atlantica</name>
    <dbReference type="NCBI Taxonomy" id="355243"/>
    <lineage>
        <taxon>Bacteria</taxon>
        <taxon>Pseudomonadati</taxon>
        <taxon>Pseudomonadota</taxon>
        <taxon>Gammaproteobacteria</taxon>
        <taxon>Oceanospirillales</taxon>
        <taxon>Oceanospirillaceae</taxon>
        <taxon>Amphritea</taxon>
    </lineage>
</organism>
<keyword evidence="17" id="KW-0969">Cilium</keyword>
<evidence type="ECO:0000259" key="15">
    <source>
        <dbReference type="SMART" id="SM00382"/>
    </source>
</evidence>
<evidence type="ECO:0000256" key="9">
    <source>
        <dbReference type="ARBA" id="ARBA00023134"/>
    </source>
</evidence>
<feature type="domain" description="SRP54-type proteins GTP-binding" evidence="16">
    <location>
        <begin position="299"/>
        <end position="491"/>
    </location>
</feature>
<evidence type="ECO:0000256" key="3">
    <source>
        <dbReference type="ARBA" id="ARBA00014919"/>
    </source>
</evidence>
<dbReference type="Gene3D" id="1.20.120.1380">
    <property type="entry name" value="Flagellar FlhF biosynthesis protein, N domain"/>
    <property type="match status" value="1"/>
</dbReference>
<dbReference type="PANTHER" id="PTHR43134:SF3">
    <property type="entry name" value="FLAGELLAR BIOSYNTHESIS PROTEIN FLHF"/>
    <property type="match status" value="1"/>
</dbReference>